<evidence type="ECO:0000313" key="2">
    <source>
        <dbReference type="Proteomes" id="UP000321291"/>
    </source>
</evidence>
<proteinExistence type="predicted"/>
<dbReference type="RefSeq" id="WP_146781618.1">
    <property type="nucleotide sequence ID" value="NZ_CP042434.1"/>
</dbReference>
<evidence type="ECO:0000313" key="1">
    <source>
        <dbReference type="EMBL" id="QEC72021.1"/>
    </source>
</evidence>
<reference evidence="1 2" key="1">
    <citation type="journal article" date="2017" name="Int. J. Syst. Evol. Microbiol.">
        <title>Arachidicoccus ginsenosidivorans sp. nov., with ginsenoside-converting activity isolated from ginseng cultivating soil.</title>
        <authorList>
            <person name="Siddiqi M.Z."/>
            <person name="Aslam Z."/>
            <person name="Im W.T."/>
        </authorList>
    </citation>
    <scope>NUCLEOTIDE SEQUENCE [LARGE SCALE GENOMIC DNA]</scope>
    <source>
        <strain evidence="1 2">Gsoil 809</strain>
    </source>
</reference>
<sequence>MMNVADQSKDFVSVFSNDYSMNEMNNKLKINRQAAHELIIELNNLETSPLKNRRKAIKGYWMTSKMALNRVRGGMSPLLINRPKSRITHQIAPMRHPNQYEWPVI</sequence>
<protein>
    <submittedName>
        <fullName evidence="1">Uncharacterized protein</fullName>
    </submittedName>
</protein>
<dbReference type="AlphaFoldDB" id="A0A5B8VLU1"/>
<dbReference type="Proteomes" id="UP000321291">
    <property type="component" value="Chromosome"/>
</dbReference>
<dbReference type="KEGG" id="agi:FSB73_10445"/>
<organism evidence="1 2">
    <name type="scientific">Arachidicoccus ginsenosidivorans</name>
    <dbReference type="NCBI Taxonomy" id="496057"/>
    <lineage>
        <taxon>Bacteria</taxon>
        <taxon>Pseudomonadati</taxon>
        <taxon>Bacteroidota</taxon>
        <taxon>Chitinophagia</taxon>
        <taxon>Chitinophagales</taxon>
        <taxon>Chitinophagaceae</taxon>
        <taxon>Arachidicoccus</taxon>
    </lineage>
</organism>
<keyword evidence="2" id="KW-1185">Reference proteome</keyword>
<gene>
    <name evidence="1" type="ORF">FSB73_10445</name>
</gene>
<name>A0A5B8VLU1_9BACT</name>
<accession>A0A5B8VLU1</accession>
<dbReference type="EMBL" id="CP042434">
    <property type="protein sequence ID" value="QEC72021.1"/>
    <property type="molecule type" value="Genomic_DNA"/>
</dbReference>